<keyword evidence="1" id="KW-0479">Metal-binding</keyword>
<dbReference type="SUPFAM" id="SSF57850">
    <property type="entry name" value="RING/U-box"/>
    <property type="match status" value="1"/>
</dbReference>
<reference evidence="4 5" key="1">
    <citation type="submission" date="2017-11" db="EMBL/GenBank/DDBJ databases">
        <title>The genome of Rhizophagus clarus HR1 reveals common genetic basis of auxotrophy among arbuscular mycorrhizal fungi.</title>
        <authorList>
            <person name="Kobayashi Y."/>
        </authorList>
    </citation>
    <scope>NUCLEOTIDE SEQUENCE [LARGE SCALE GENOMIC DNA]</scope>
    <source>
        <strain evidence="4 5">HR1</strain>
    </source>
</reference>
<keyword evidence="1" id="KW-0862">Zinc</keyword>
<feature type="compositionally biased region" description="Acidic residues" evidence="2">
    <location>
        <begin position="238"/>
        <end position="250"/>
    </location>
</feature>
<feature type="region of interest" description="Disordered" evidence="2">
    <location>
        <begin position="233"/>
        <end position="294"/>
    </location>
</feature>
<evidence type="ECO:0000256" key="1">
    <source>
        <dbReference type="PROSITE-ProRule" id="PRU00175"/>
    </source>
</evidence>
<evidence type="ECO:0000256" key="2">
    <source>
        <dbReference type="SAM" id="MobiDB-lite"/>
    </source>
</evidence>
<feature type="compositionally biased region" description="Basic and acidic residues" evidence="2">
    <location>
        <begin position="28"/>
        <end position="38"/>
    </location>
</feature>
<dbReference type="InterPro" id="IPR001841">
    <property type="entry name" value="Znf_RING"/>
</dbReference>
<protein>
    <recommendedName>
        <fullName evidence="3">RING-type domain-containing protein</fullName>
    </recommendedName>
</protein>
<gene>
    <name evidence="4" type="ORF">RclHR1_28530001</name>
</gene>
<dbReference type="EMBL" id="BEXD01002061">
    <property type="protein sequence ID" value="GBB96852.1"/>
    <property type="molecule type" value="Genomic_DNA"/>
</dbReference>
<proteinExistence type="predicted"/>
<comment type="caution">
    <text evidence="4">The sequence shown here is derived from an EMBL/GenBank/DDBJ whole genome shotgun (WGS) entry which is preliminary data.</text>
</comment>
<dbReference type="Proteomes" id="UP000247702">
    <property type="component" value="Unassembled WGS sequence"/>
</dbReference>
<keyword evidence="1" id="KW-0863">Zinc-finger</keyword>
<feature type="region of interest" description="Disordered" evidence="2">
    <location>
        <begin position="19"/>
        <end position="38"/>
    </location>
</feature>
<keyword evidence="5" id="KW-1185">Reference proteome</keyword>
<dbReference type="PROSITE" id="PS50089">
    <property type="entry name" value="ZF_RING_2"/>
    <property type="match status" value="1"/>
</dbReference>
<accession>A0A2Z6R7H9</accession>
<sequence>MENQESSVNMEANTVDEINIGPIGNTQSREKSSIPESERPSLVNLRNLGYNILKSLEDKTVRDIDFPELGSCSECGNDILMFPLKAFSYLSCGHIFHRLCIENRLFLGTPSACPAPDCGKSVDILDETGIISNPDPRVTSQSSGISPSMGTFALSSPPIRMLGIEGPVTQQDKSTLRCAKCSEDLSSSLPPLGFLRIAPQPQGPSKPLVYLTCKHIVHYNCIDNPRKLCPIYPSTNDTETDDMETDDDETVTNNFEIQGSSTTQNKRTMEPASTEKSSSKKQKTTTNDGDSPTLKRLIKELKTPSSASTDTQPPIAPGSLTELYEAIITAEDKNRATNQEIIKKYYSFGEELEKIFDRFKSSYRDRKAQRLLVKEVTKQLPGDLSKNAIEKRIERGRKVYDLFSDIGYDKIQLIKSFSASQIYKLSWDDIDAIEAEFE</sequence>
<dbReference type="GO" id="GO:0008270">
    <property type="term" value="F:zinc ion binding"/>
    <property type="evidence" value="ECO:0007669"/>
    <property type="project" value="UniProtKB-KW"/>
</dbReference>
<evidence type="ECO:0000313" key="5">
    <source>
        <dbReference type="Proteomes" id="UP000247702"/>
    </source>
</evidence>
<dbReference type="AlphaFoldDB" id="A0A2Z6R7H9"/>
<feature type="domain" description="RING-type" evidence="3">
    <location>
        <begin position="72"/>
        <end position="114"/>
    </location>
</feature>
<evidence type="ECO:0000259" key="3">
    <source>
        <dbReference type="PROSITE" id="PS50089"/>
    </source>
</evidence>
<name>A0A2Z6R7H9_9GLOM</name>
<organism evidence="4 5">
    <name type="scientific">Rhizophagus clarus</name>
    <dbReference type="NCBI Taxonomy" id="94130"/>
    <lineage>
        <taxon>Eukaryota</taxon>
        <taxon>Fungi</taxon>
        <taxon>Fungi incertae sedis</taxon>
        <taxon>Mucoromycota</taxon>
        <taxon>Glomeromycotina</taxon>
        <taxon>Glomeromycetes</taxon>
        <taxon>Glomerales</taxon>
        <taxon>Glomeraceae</taxon>
        <taxon>Rhizophagus</taxon>
    </lineage>
</organism>
<feature type="compositionally biased region" description="Polar residues" evidence="2">
    <location>
        <begin position="255"/>
        <end position="266"/>
    </location>
</feature>
<evidence type="ECO:0000313" key="4">
    <source>
        <dbReference type="EMBL" id="GBB96852.1"/>
    </source>
</evidence>